<accession>A0ABT2F676</accession>
<dbReference type="RefSeq" id="WP_259137610.1">
    <property type="nucleotide sequence ID" value="NZ_JANUXX010000002.1"/>
</dbReference>
<dbReference type="EMBL" id="JANUXX010000002">
    <property type="protein sequence ID" value="MCS4487990.1"/>
    <property type="molecule type" value="Genomic_DNA"/>
</dbReference>
<organism evidence="3 4">
    <name type="scientific">Streptococcus sciuri</name>
    <dbReference type="NCBI Taxonomy" id="2973939"/>
    <lineage>
        <taxon>Bacteria</taxon>
        <taxon>Bacillati</taxon>
        <taxon>Bacillota</taxon>
        <taxon>Bacilli</taxon>
        <taxon>Lactobacillales</taxon>
        <taxon>Streptococcaceae</taxon>
        <taxon>Streptococcus</taxon>
    </lineage>
</organism>
<feature type="domain" description="WYL" evidence="1">
    <location>
        <begin position="43"/>
        <end position="107"/>
    </location>
</feature>
<reference evidence="3 4" key="1">
    <citation type="journal article" date="2023" name="Int. J. Syst. Evol. Microbiol.">
        <title>Streptococcus sciuri sp. nov., Staphylococcus marylandisciuri sp. nov. and Staphylococcus americanisciuri sp. nov., isolated from faeces of eastern grey squirrel (Sciurus carolinensis).</title>
        <authorList>
            <person name="Volokhov D.V."/>
            <person name="Zagorodnyaya T.A."/>
            <person name="Furtak V.A."/>
            <person name="Nattanmai G."/>
            <person name="Randall L."/>
            <person name="Jose S."/>
            <person name="Gao Y."/>
            <person name="Eisenberg T."/>
            <person name="Delmonte P."/>
            <person name="Blom J."/>
            <person name="Mitchell K.K."/>
        </authorList>
    </citation>
    <scope>NUCLEOTIDE SEQUENCE [LARGE SCALE GENOMIC DNA]</scope>
    <source>
        <strain evidence="3 4">SQ9-PEA</strain>
    </source>
</reference>
<sequence length="217" mass="25924">MIEGLLQLLNQQGQKEVKQIIGNEWINYRGPYHQVDKVDRIWELSHAIYEQKMLIIDYQLPKDKETKTYEVLPISIFFDLFYFYVVVYYEKYGEYLTLRVDRIQHISVSSASAPRLDYASRYRDGDVRLFKVDASEGEMISMRLEYYFYTDIVFDQFPQARLVKKDGKTAIFEIECQWTWGLEKWLRGQGANLKILGPQKLRDSFASELEKIRSYYK</sequence>
<protein>
    <submittedName>
        <fullName evidence="3">WYL domain-containing protein</fullName>
    </submittedName>
</protein>
<dbReference type="InterPro" id="IPR057727">
    <property type="entry name" value="WCX_dom"/>
</dbReference>
<keyword evidence="4" id="KW-1185">Reference proteome</keyword>
<gene>
    <name evidence="3" type="ORF">NXS10_03285</name>
</gene>
<evidence type="ECO:0000313" key="4">
    <source>
        <dbReference type="Proteomes" id="UP001206548"/>
    </source>
</evidence>
<dbReference type="Proteomes" id="UP001206548">
    <property type="component" value="Unassembled WGS sequence"/>
</dbReference>
<evidence type="ECO:0000259" key="2">
    <source>
        <dbReference type="Pfam" id="PF25583"/>
    </source>
</evidence>
<evidence type="ECO:0000259" key="1">
    <source>
        <dbReference type="Pfam" id="PF13280"/>
    </source>
</evidence>
<proteinExistence type="predicted"/>
<feature type="domain" description="WCX" evidence="2">
    <location>
        <begin position="165"/>
        <end position="212"/>
    </location>
</feature>
<name>A0ABT2F676_9STRE</name>
<evidence type="ECO:0000313" key="3">
    <source>
        <dbReference type="EMBL" id="MCS4487990.1"/>
    </source>
</evidence>
<dbReference type="InterPro" id="IPR026881">
    <property type="entry name" value="WYL_dom"/>
</dbReference>
<dbReference type="PANTHER" id="PTHR34580">
    <property type="match status" value="1"/>
</dbReference>
<dbReference type="PROSITE" id="PS52050">
    <property type="entry name" value="WYL"/>
    <property type="match status" value="1"/>
</dbReference>
<dbReference type="PANTHER" id="PTHR34580:SF1">
    <property type="entry name" value="PROTEIN PAFC"/>
    <property type="match status" value="1"/>
</dbReference>
<dbReference type="Pfam" id="PF13280">
    <property type="entry name" value="WYL"/>
    <property type="match status" value="1"/>
</dbReference>
<dbReference type="Pfam" id="PF25583">
    <property type="entry name" value="WCX"/>
    <property type="match status" value="1"/>
</dbReference>
<dbReference type="InterPro" id="IPR051534">
    <property type="entry name" value="CBASS_pafABC_assoc_protein"/>
</dbReference>
<comment type="caution">
    <text evidence="3">The sequence shown here is derived from an EMBL/GenBank/DDBJ whole genome shotgun (WGS) entry which is preliminary data.</text>
</comment>